<sequence>MTPDGPEPLREALLAELAEAEQRVAALERELASALEVAAEGTADDEHDPEGSTTAFERAQTAAVLEQVRDRVADLRTAVARVGRPGFGRCEVCGRAIPAGRLAARPWARTCVDCAGRVSSTGRP</sequence>
<dbReference type="RefSeq" id="WP_380137388.1">
    <property type="nucleotide sequence ID" value="NZ_JBHLUI010000008.1"/>
</dbReference>
<dbReference type="PROSITE" id="PS01102">
    <property type="entry name" value="ZF_DKSA_1"/>
    <property type="match status" value="1"/>
</dbReference>
<proteinExistence type="predicted"/>
<gene>
    <name evidence="7" type="ORF">ACFFVI_14210</name>
</gene>
<dbReference type="EMBL" id="JBHMDM010000007">
    <property type="protein sequence ID" value="MFB9378122.1"/>
    <property type="molecule type" value="Genomic_DNA"/>
</dbReference>
<evidence type="ECO:0000256" key="3">
    <source>
        <dbReference type="ARBA" id="ARBA00022833"/>
    </source>
</evidence>
<feature type="coiled-coil region" evidence="5">
    <location>
        <begin position="10"/>
        <end position="37"/>
    </location>
</feature>
<keyword evidence="3" id="KW-0862">Zinc</keyword>
<dbReference type="Gene3D" id="1.20.120.910">
    <property type="entry name" value="DksA, coiled-coil domain"/>
    <property type="match status" value="1"/>
</dbReference>
<accession>A0ABV5LVK5</accession>
<evidence type="ECO:0000256" key="5">
    <source>
        <dbReference type="SAM" id="Coils"/>
    </source>
</evidence>
<dbReference type="InterPro" id="IPR000962">
    <property type="entry name" value="Znf_DskA_TraR"/>
</dbReference>
<evidence type="ECO:0000256" key="2">
    <source>
        <dbReference type="ARBA" id="ARBA00022771"/>
    </source>
</evidence>
<dbReference type="PANTHER" id="PTHR33823:SF4">
    <property type="entry name" value="GENERAL STRESS PROTEIN 16O"/>
    <property type="match status" value="1"/>
</dbReference>
<comment type="caution">
    <text evidence="7">The sequence shown here is derived from an EMBL/GenBank/DDBJ whole genome shotgun (WGS) entry which is preliminary data.</text>
</comment>
<dbReference type="Proteomes" id="UP001589748">
    <property type="component" value="Unassembled WGS sequence"/>
</dbReference>
<feature type="domain" description="Zinc finger DksA/TraR C4-type" evidence="6">
    <location>
        <begin position="87"/>
        <end position="117"/>
    </location>
</feature>
<keyword evidence="8" id="KW-1185">Reference proteome</keyword>
<reference evidence="7 8" key="1">
    <citation type="submission" date="2024-09" db="EMBL/GenBank/DDBJ databases">
        <authorList>
            <person name="Sun Q."/>
            <person name="Mori K."/>
        </authorList>
    </citation>
    <scope>NUCLEOTIDE SEQUENCE [LARGE SCALE GENOMIC DNA]</scope>
    <source>
        <strain evidence="7 8">TISTR 1856</strain>
    </source>
</reference>
<evidence type="ECO:0000256" key="1">
    <source>
        <dbReference type="ARBA" id="ARBA00022723"/>
    </source>
</evidence>
<keyword evidence="2" id="KW-0863">Zinc-finger</keyword>
<dbReference type="PROSITE" id="PS51128">
    <property type="entry name" value="ZF_DKSA_2"/>
    <property type="match status" value="1"/>
</dbReference>
<protein>
    <submittedName>
        <fullName evidence="7">TraR/DksA family transcriptional regulator</fullName>
    </submittedName>
</protein>
<evidence type="ECO:0000313" key="7">
    <source>
        <dbReference type="EMBL" id="MFB9378122.1"/>
    </source>
</evidence>
<dbReference type="PANTHER" id="PTHR33823">
    <property type="entry name" value="RNA POLYMERASE-BINDING TRANSCRIPTION FACTOR DKSA-RELATED"/>
    <property type="match status" value="1"/>
</dbReference>
<name>A0ABV5LVK5_9ACTN</name>
<dbReference type="SUPFAM" id="SSF57716">
    <property type="entry name" value="Glucocorticoid receptor-like (DNA-binding domain)"/>
    <property type="match status" value="1"/>
</dbReference>
<organism evidence="7 8">
    <name type="scientific">Kineococcus gynurae</name>
    <dbReference type="NCBI Taxonomy" id="452979"/>
    <lineage>
        <taxon>Bacteria</taxon>
        <taxon>Bacillati</taxon>
        <taxon>Actinomycetota</taxon>
        <taxon>Actinomycetes</taxon>
        <taxon>Kineosporiales</taxon>
        <taxon>Kineosporiaceae</taxon>
        <taxon>Kineococcus</taxon>
    </lineage>
</organism>
<keyword evidence="1" id="KW-0479">Metal-binding</keyword>
<feature type="zinc finger region" description="dksA C4-type" evidence="4">
    <location>
        <begin position="90"/>
        <end position="114"/>
    </location>
</feature>
<evidence type="ECO:0000313" key="8">
    <source>
        <dbReference type="Proteomes" id="UP001589748"/>
    </source>
</evidence>
<dbReference type="Pfam" id="PF01258">
    <property type="entry name" value="zf-dskA_traR"/>
    <property type="match status" value="1"/>
</dbReference>
<dbReference type="InterPro" id="IPR020458">
    <property type="entry name" value="Znf_DskA_TraR_CS"/>
</dbReference>
<evidence type="ECO:0000259" key="6">
    <source>
        <dbReference type="Pfam" id="PF01258"/>
    </source>
</evidence>
<evidence type="ECO:0000256" key="4">
    <source>
        <dbReference type="PROSITE-ProRule" id="PRU00510"/>
    </source>
</evidence>
<keyword evidence="5" id="KW-0175">Coiled coil</keyword>